<name>A0ABU5MSF5_9BACT</name>
<keyword evidence="13" id="KW-1185">Reference proteome</keyword>
<evidence type="ECO:0000256" key="7">
    <source>
        <dbReference type="ARBA" id="ARBA00022927"/>
    </source>
</evidence>
<comment type="subcellular location">
    <subcellularLocation>
        <location evidence="1">Cell membrane</location>
        <topology evidence="1">Single-pass membrane protein</topology>
    </subcellularLocation>
</comment>
<dbReference type="Pfam" id="PF02699">
    <property type="entry name" value="YajC"/>
    <property type="match status" value="1"/>
</dbReference>
<organism evidence="12 13">
    <name type="scientific">Pontiella agarivorans</name>
    <dbReference type="NCBI Taxonomy" id="3038953"/>
    <lineage>
        <taxon>Bacteria</taxon>
        <taxon>Pseudomonadati</taxon>
        <taxon>Kiritimatiellota</taxon>
        <taxon>Kiritimatiellia</taxon>
        <taxon>Kiritimatiellales</taxon>
        <taxon>Pontiellaceae</taxon>
        <taxon>Pontiella</taxon>
    </lineage>
</organism>
<reference evidence="12 13" key="1">
    <citation type="journal article" date="2024" name="Appl. Environ. Microbiol.">
        <title>Pontiella agarivorans sp. nov., a novel marine anaerobic bacterium capable of degrading macroalgal polysaccharides and fixing nitrogen.</title>
        <authorList>
            <person name="Liu N."/>
            <person name="Kivenson V."/>
            <person name="Peng X."/>
            <person name="Cui Z."/>
            <person name="Lankiewicz T.S."/>
            <person name="Gosselin K.M."/>
            <person name="English C.J."/>
            <person name="Blair E.M."/>
            <person name="O'Malley M.A."/>
            <person name="Valentine D.L."/>
        </authorList>
    </citation>
    <scope>NUCLEOTIDE SEQUENCE [LARGE SCALE GENOMIC DNA]</scope>
    <source>
        <strain evidence="12 13">NLcol2</strain>
    </source>
</reference>
<keyword evidence="7" id="KW-0653">Protein transport</keyword>
<evidence type="ECO:0000256" key="11">
    <source>
        <dbReference type="SAM" id="Phobius"/>
    </source>
</evidence>
<accession>A0ABU5MSF5</accession>
<protein>
    <recommendedName>
        <fullName evidence="3">Sec translocon accessory complex subunit YajC</fullName>
    </recommendedName>
</protein>
<evidence type="ECO:0000256" key="2">
    <source>
        <dbReference type="ARBA" id="ARBA00006742"/>
    </source>
</evidence>
<gene>
    <name evidence="12" type="primary">yajC</name>
    <name evidence="12" type="ORF">P9H32_00720</name>
</gene>
<keyword evidence="5" id="KW-1003">Cell membrane</keyword>
<dbReference type="PANTHER" id="PTHR33909">
    <property type="entry name" value="SEC TRANSLOCON ACCESSORY COMPLEX SUBUNIT YAJC"/>
    <property type="match status" value="1"/>
</dbReference>
<comment type="similarity">
    <text evidence="2">Belongs to the YajC family.</text>
</comment>
<evidence type="ECO:0000256" key="3">
    <source>
        <dbReference type="ARBA" id="ARBA00014962"/>
    </source>
</evidence>
<keyword evidence="10 11" id="KW-0472">Membrane</keyword>
<evidence type="ECO:0000256" key="1">
    <source>
        <dbReference type="ARBA" id="ARBA00004162"/>
    </source>
</evidence>
<dbReference type="NCBIfam" id="TIGR00739">
    <property type="entry name" value="yajC"/>
    <property type="match status" value="1"/>
</dbReference>
<keyword evidence="9" id="KW-0811">Translocation</keyword>
<keyword evidence="6 11" id="KW-0812">Transmembrane</keyword>
<dbReference type="RefSeq" id="WP_322606939.1">
    <property type="nucleotide sequence ID" value="NZ_JARVCO010000002.1"/>
</dbReference>
<evidence type="ECO:0000256" key="9">
    <source>
        <dbReference type="ARBA" id="ARBA00023010"/>
    </source>
</evidence>
<dbReference type="Proteomes" id="UP001290861">
    <property type="component" value="Unassembled WGS sequence"/>
</dbReference>
<dbReference type="SMART" id="SM01323">
    <property type="entry name" value="YajC"/>
    <property type="match status" value="1"/>
</dbReference>
<evidence type="ECO:0000256" key="4">
    <source>
        <dbReference type="ARBA" id="ARBA00022448"/>
    </source>
</evidence>
<proteinExistence type="inferred from homology"/>
<dbReference type="PANTHER" id="PTHR33909:SF1">
    <property type="entry name" value="SEC TRANSLOCON ACCESSORY COMPLEX SUBUNIT YAJC"/>
    <property type="match status" value="1"/>
</dbReference>
<evidence type="ECO:0000256" key="10">
    <source>
        <dbReference type="ARBA" id="ARBA00023136"/>
    </source>
</evidence>
<keyword evidence="4" id="KW-0813">Transport</keyword>
<evidence type="ECO:0000256" key="5">
    <source>
        <dbReference type="ARBA" id="ARBA00022475"/>
    </source>
</evidence>
<dbReference type="InterPro" id="IPR003849">
    <property type="entry name" value="Preprotein_translocase_YajC"/>
</dbReference>
<evidence type="ECO:0000256" key="6">
    <source>
        <dbReference type="ARBA" id="ARBA00022692"/>
    </source>
</evidence>
<evidence type="ECO:0000313" key="12">
    <source>
        <dbReference type="EMBL" id="MDZ8117134.1"/>
    </source>
</evidence>
<comment type="caution">
    <text evidence="12">The sequence shown here is derived from an EMBL/GenBank/DDBJ whole genome shotgun (WGS) entry which is preliminary data.</text>
</comment>
<evidence type="ECO:0000313" key="13">
    <source>
        <dbReference type="Proteomes" id="UP001290861"/>
    </source>
</evidence>
<dbReference type="EMBL" id="JARVCO010000002">
    <property type="protein sequence ID" value="MDZ8117134.1"/>
    <property type="molecule type" value="Genomic_DNA"/>
</dbReference>
<sequence length="115" mass="12700">MNLLPLTIAQAEAAPATGGSPLQFPIMMVILFAIMYFMMIRPQKRREKERKEMINSVKSGARVLLTSGIIGEVINVKENTLIIKISDNTKVECVRAAISQILEKGETPAEIEATK</sequence>
<feature type="transmembrane region" description="Helical" evidence="11">
    <location>
        <begin position="23"/>
        <end position="40"/>
    </location>
</feature>
<keyword evidence="8 11" id="KW-1133">Transmembrane helix</keyword>
<dbReference type="PRINTS" id="PR01853">
    <property type="entry name" value="YAJCTRNLCASE"/>
</dbReference>
<evidence type="ECO:0000256" key="8">
    <source>
        <dbReference type="ARBA" id="ARBA00022989"/>
    </source>
</evidence>